<dbReference type="AlphaFoldDB" id="A0AA97I284"/>
<evidence type="ECO:0000313" key="3">
    <source>
        <dbReference type="EMBL" id="WOE75978.1"/>
    </source>
</evidence>
<evidence type="ECO:0000256" key="1">
    <source>
        <dbReference type="SAM" id="MobiDB-lite"/>
    </source>
</evidence>
<evidence type="ECO:0000313" key="4">
    <source>
        <dbReference type="Proteomes" id="UP001302429"/>
    </source>
</evidence>
<accession>A0AA97I284</accession>
<dbReference type="InterPro" id="IPR041649">
    <property type="entry name" value="NepR"/>
</dbReference>
<evidence type="ECO:0000259" key="2">
    <source>
        <dbReference type="Pfam" id="PF18557"/>
    </source>
</evidence>
<name>A0AA97I284_9SPHN</name>
<gene>
    <name evidence="3" type="ORF">RB602_04475</name>
</gene>
<dbReference type="Proteomes" id="UP001302429">
    <property type="component" value="Chromosome"/>
</dbReference>
<reference evidence="3 4" key="1">
    <citation type="submission" date="2023-10" db="EMBL/GenBank/DDBJ databases">
        <title>Complete genome sequence of a Sphingomonadaceae bacterium.</title>
        <authorList>
            <person name="Yan C."/>
        </authorList>
    </citation>
    <scope>NUCLEOTIDE SEQUENCE [LARGE SCALE GENOMIC DNA]</scope>
    <source>
        <strain evidence="3 4">SCSIO 66989</strain>
    </source>
</reference>
<dbReference type="RefSeq" id="WP_317083335.1">
    <property type="nucleotide sequence ID" value="NZ_CP136594.1"/>
</dbReference>
<dbReference type="EMBL" id="CP136594">
    <property type="protein sequence ID" value="WOE75978.1"/>
    <property type="molecule type" value="Genomic_DNA"/>
</dbReference>
<dbReference type="Pfam" id="PF18557">
    <property type="entry name" value="NepR"/>
    <property type="match status" value="1"/>
</dbReference>
<proteinExistence type="predicted"/>
<feature type="region of interest" description="Disordered" evidence="1">
    <location>
        <begin position="1"/>
        <end position="28"/>
    </location>
</feature>
<protein>
    <submittedName>
        <fullName evidence="3">NepR family anti-sigma factor</fullName>
    </submittedName>
</protein>
<keyword evidence="4" id="KW-1185">Reference proteome</keyword>
<organism evidence="3 4">
    <name type="scientific">Alterisphingorhabdus coralli</name>
    <dbReference type="NCBI Taxonomy" id="3071408"/>
    <lineage>
        <taxon>Bacteria</taxon>
        <taxon>Pseudomonadati</taxon>
        <taxon>Pseudomonadota</taxon>
        <taxon>Alphaproteobacteria</taxon>
        <taxon>Sphingomonadales</taxon>
        <taxon>Sphingomonadaceae</taxon>
        <taxon>Alterisphingorhabdus (ex Yan et al. 2024)</taxon>
    </lineage>
</organism>
<sequence>MARKTGKNGKTGVDNGTHDAVGGVTPDNDAIAMGSMGCQAEYSSDNDELIGEALKSVYRQTVEEALPSEFQDLLDKLN</sequence>
<feature type="domain" description="Anti-sigma factor NepR" evidence="2">
    <location>
        <begin position="49"/>
        <end position="77"/>
    </location>
</feature>
<dbReference type="KEGG" id="acoa:RB602_04475"/>